<keyword evidence="1" id="KW-0175">Coiled coil</keyword>
<sequence>MLQEILRFFGYIPMKECKRNLEIKDTKIAEKDTTIAKKEERMAAILKQENDKNREIRESEEKIIELEKELAMVNQDYTKVENQLKDKENQIEEQNEKLQIAERKIEKLEEEIDKLKRQLEIERNKEKEVVYLEDFLDVFNYSDNVIKQYVDSTNWDNYSNEQLFKIISEALNKSLFEVVQKVLDVIMSRLDKSSGTKKINFKGFNPILKKIISMLPDKYLDSEWVYRMLYYNYFDDEIDWVKYWFDLFIKKKVKIKDLPKKKAKELLLLSFLCNERNCFKNNYYLKNNKLNKKSSISKFFSIYYENPAKDVLKELIYDMAVDKLIKEELVNLIEKDPNIPLEQIKITDESFDEVLMIRIDEAYCPYCFISLRLKEVKIKYYYHRLTDVAGEISHEVLFCNNCSSPFVNKQLSTKLKEKVKPREVKIISARGVTYTDVSSTDKENASGYNLREKSELGKLGYNVREETSQQERWEILVNEAVPKLGVRKVVQIISSHIRLRKLQRDSHKYERAISEWEYDLKRLEKEYNFKRENIL</sequence>
<dbReference type="AlphaFoldDB" id="A0A226C149"/>
<dbReference type="OrthoDB" id="2446958at2"/>
<evidence type="ECO:0000256" key="1">
    <source>
        <dbReference type="SAM" id="Coils"/>
    </source>
</evidence>
<protein>
    <submittedName>
        <fullName evidence="2">Uncharacterized protein</fullName>
    </submittedName>
</protein>
<proteinExistence type="predicted"/>
<keyword evidence="3" id="KW-1185">Reference proteome</keyword>
<reference evidence="2 3" key="1">
    <citation type="submission" date="2017-06" db="EMBL/GenBank/DDBJ databases">
        <title>Draft Genome Sequence of Natranaerobius trueperi halophilic, alkalithermophilic bacteria from soda lakes.</title>
        <authorList>
            <person name="Zhao B."/>
        </authorList>
    </citation>
    <scope>NUCLEOTIDE SEQUENCE [LARGE SCALE GENOMIC DNA]</scope>
    <source>
        <strain evidence="2 3">DSM 18760</strain>
    </source>
</reference>
<organism evidence="2 3">
    <name type="scientific">Natranaerobius trueperi</name>
    <dbReference type="NCBI Taxonomy" id="759412"/>
    <lineage>
        <taxon>Bacteria</taxon>
        <taxon>Bacillati</taxon>
        <taxon>Bacillota</taxon>
        <taxon>Clostridia</taxon>
        <taxon>Natranaerobiales</taxon>
        <taxon>Natranaerobiaceae</taxon>
        <taxon>Natranaerobius</taxon>
    </lineage>
</organism>
<feature type="coiled-coil region" evidence="1">
    <location>
        <begin position="499"/>
        <end position="533"/>
    </location>
</feature>
<gene>
    <name evidence="2" type="ORF">CDO51_05080</name>
</gene>
<evidence type="ECO:0000313" key="2">
    <source>
        <dbReference type="EMBL" id="OWZ84090.1"/>
    </source>
</evidence>
<dbReference type="Proteomes" id="UP000214588">
    <property type="component" value="Unassembled WGS sequence"/>
</dbReference>
<feature type="coiled-coil region" evidence="1">
    <location>
        <begin position="35"/>
        <end position="125"/>
    </location>
</feature>
<dbReference type="SUPFAM" id="SSF57997">
    <property type="entry name" value="Tropomyosin"/>
    <property type="match status" value="1"/>
</dbReference>
<name>A0A226C149_9FIRM</name>
<dbReference type="EMBL" id="NIQC01000008">
    <property type="protein sequence ID" value="OWZ84090.1"/>
    <property type="molecule type" value="Genomic_DNA"/>
</dbReference>
<evidence type="ECO:0000313" key="3">
    <source>
        <dbReference type="Proteomes" id="UP000214588"/>
    </source>
</evidence>
<accession>A0A226C149</accession>
<dbReference type="RefSeq" id="WP_089023223.1">
    <property type="nucleotide sequence ID" value="NZ_NIQC01000008.1"/>
</dbReference>
<comment type="caution">
    <text evidence="2">The sequence shown here is derived from an EMBL/GenBank/DDBJ whole genome shotgun (WGS) entry which is preliminary data.</text>
</comment>